<evidence type="ECO:0000313" key="3">
    <source>
        <dbReference type="WBParaSite" id="HPBE_0000542501-mRNA-1"/>
    </source>
</evidence>
<dbReference type="WBParaSite" id="HPBE_0000542501-mRNA-1">
    <property type="protein sequence ID" value="HPBE_0000542501-mRNA-1"/>
    <property type="gene ID" value="HPBE_0000542501"/>
</dbReference>
<reference evidence="3" key="2">
    <citation type="submission" date="2019-09" db="UniProtKB">
        <authorList>
            <consortium name="WormBaseParasite"/>
        </authorList>
    </citation>
    <scope>IDENTIFICATION</scope>
</reference>
<keyword evidence="2" id="KW-1185">Reference proteome</keyword>
<gene>
    <name evidence="1" type="ORF">HPBE_LOCUS5426</name>
</gene>
<dbReference type="EMBL" id="UZAH01025468">
    <property type="protein sequence ID" value="VDO64521.1"/>
    <property type="molecule type" value="Genomic_DNA"/>
</dbReference>
<name>A0A183FFT3_HELPZ</name>
<dbReference type="Proteomes" id="UP000050761">
    <property type="component" value="Unassembled WGS sequence"/>
</dbReference>
<organism evidence="2 3">
    <name type="scientific">Heligmosomoides polygyrus</name>
    <name type="common">Parasitic roundworm</name>
    <dbReference type="NCBI Taxonomy" id="6339"/>
    <lineage>
        <taxon>Eukaryota</taxon>
        <taxon>Metazoa</taxon>
        <taxon>Ecdysozoa</taxon>
        <taxon>Nematoda</taxon>
        <taxon>Chromadorea</taxon>
        <taxon>Rhabditida</taxon>
        <taxon>Rhabditina</taxon>
        <taxon>Rhabditomorpha</taxon>
        <taxon>Strongyloidea</taxon>
        <taxon>Heligmosomidae</taxon>
        <taxon>Heligmosomoides</taxon>
    </lineage>
</organism>
<proteinExistence type="predicted"/>
<reference evidence="1 2" key="1">
    <citation type="submission" date="2018-11" db="EMBL/GenBank/DDBJ databases">
        <authorList>
            <consortium name="Pathogen Informatics"/>
        </authorList>
    </citation>
    <scope>NUCLEOTIDE SEQUENCE [LARGE SCALE GENOMIC DNA]</scope>
</reference>
<evidence type="ECO:0000313" key="2">
    <source>
        <dbReference type="Proteomes" id="UP000050761"/>
    </source>
</evidence>
<evidence type="ECO:0000313" key="1">
    <source>
        <dbReference type="EMBL" id="VDO64521.1"/>
    </source>
</evidence>
<protein>
    <submittedName>
        <fullName evidence="3">Oxidoreductase</fullName>
    </submittedName>
</protein>
<accession>A0A183FFT3</accession>
<dbReference type="OrthoDB" id="5867472at2759"/>
<accession>A0A3P7WTK2</accession>
<dbReference type="AlphaFoldDB" id="A0A183FFT3"/>
<sequence length="126" mass="13635">MTYLKQSSVSPVVPLIIDFLEQAPAASPFVPVACQSAPMNPLARGTRRASYRSFRGFTKKSDQRVGGHPGVLLLPCGIHSVTALVQRVSAKRITWPAYIIFDDLAHATASLIFDEAQNSEGLLLLA</sequence>